<reference evidence="7 8" key="1">
    <citation type="submission" date="2016-10" db="EMBL/GenBank/DDBJ databases">
        <authorList>
            <person name="Varghese N."/>
            <person name="Submissions S."/>
        </authorList>
    </citation>
    <scope>NUCLEOTIDE SEQUENCE [LARGE SCALE GENOMIC DNA]</scope>
    <source>
        <strain evidence="7 8">DSM 17835</strain>
    </source>
</reference>
<dbReference type="Gene3D" id="3.30.870.10">
    <property type="entry name" value="Endonuclease Chain A"/>
    <property type="match status" value="2"/>
</dbReference>
<evidence type="ECO:0000313" key="7">
    <source>
        <dbReference type="EMBL" id="SDF05983.1"/>
    </source>
</evidence>
<dbReference type="EMBL" id="LT629689">
    <property type="protein sequence ID" value="SDF05983.1"/>
    <property type="molecule type" value="Genomic_DNA"/>
</dbReference>
<proteinExistence type="predicted"/>
<comment type="catalytic activity">
    <reaction evidence="1">
        <text>a 1,2-diacyl-sn-glycero-3-phosphocholine + H2O = a 1,2-diacyl-sn-glycero-3-phosphate + choline + H(+)</text>
        <dbReference type="Rhea" id="RHEA:14445"/>
        <dbReference type="ChEBI" id="CHEBI:15354"/>
        <dbReference type="ChEBI" id="CHEBI:15377"/>
        <dbReference type="ChEBI" id="CHEBI:15378"/>
        <dbReference type="ChEBI" id="CHEBI:57643"/>
        <dbReference type="ChEBI" id="CHEBI:58608"/>
        <dbReference type="EC" id="3.1.4.4"/>
    </reaction>
</comment>
<evidence type="ECO:0000256" key="2">
    <source>
        <dbReference type="ARBA" id="ARBA00022737"/>
    </source>
</evidence>
<name>A0ABY0N7M4_9PSED</name>
<evidence type="ECO:0000256" key="4">
    <source>
        <dbReference type="ARBA" id="ARBA00023098"/>
    </source>
</evidence>
<evidence type="ECO:0000256" key="1">
    <source>
        <dbReference type="ARBA" id="ARBA00000798"/>
    </source>
</evidence>
<feature type="region of interest" description="Disordered" evidence="5">
    <location>
        <begin position="556"/>
        <end position="582"/>
    </location>
</feature>
<keyword evidence="2" id="KW-0677">Repeat</keyword>
<dbReference type="GeneID" id="78553321"/>
<dbReference type="PANTHER" id="PTHR18896">
    <property type="entry name" value="PHOSPHOLIPASE D"/>
    <property type="match status" value="1"/>
</dbReference>
<dbReference type="SMART" id="SM00155">
    <property type="entry name" value="PLDc"/>
    <property type="match status" value="2"/>
</dbReference>
<evidence type="ECO:0000313" key="8">
    <source>
        <dbReference type="Proteomes" id="UP000182858"/>
    </source>
</evidence>
<dbReference type="InterPro" id="IPR001736">
    <property type="entry name" value="PLipase_D/transphosphatidylase"/>
</dbReference>
<evidence type="ECO:0000256" key="5">
    <source>
        <dbReference type="SAM" id="MobiDB-lite"/>
    </source>
</evidence>
<accession>A0ABY0N7M4</accession>
<evidence type="ECO:0000256" key="3">
    <source>
        <dbReference type="ARBA" id="ARBA00022801"/>
    </source>
</evidence>
<gene>
    <name evidence="7" type="ORF">SAMN05216591_1839</name>
</gene>
<dbReference type="SUPFAM" id="SSF56024">
    <property type="entry name" value="Phospholipase D/nuclease"/>
    <property type="match status" value="2"/>
</dbReference>
<dbReference type="PANTHER" id="PTHR18896:SF76">
    <property type="entry name" value="PHOSPHOLIPASE"/>
    <property type="match status" value="1"/>
</dbReference>
<protein>
    <recommendedName>
        <fullName evidence="6">PLD phosphodiesterase domain-containing protein</fullName>
    </recommendedName>
</protein>
<keyword evidence="8" id="KW-1185">Reference proteome</keyword>
<feature type="domain" description="PLD phosphodiesterase" evidence="6">
    <location>
        <begin position="617"/>
        <end position="644"/>
    </location>
</feature>
<sequence>MKPDYAKEEILLDPKRHTSICLTMDWFAQKAFYPPRFGVKVTPLINGEQAFGAVYDAIEAATRSVDIISWGFDPAMRFKPGSDRIGELLDVRGRHRVNTRVLIWKNPLANFVENTLIGDGLAGSGGTALGSGIARGRAASDRERQARHVLEFRRTVHQEELIKLRAGKLPYYGTSGYRYQQREKELQAILVEVENQLNGRGGYNLLIGSGAPQYSPQDEEYTREWFRRIHDGQMRNVEFRTRDFSTELPLNALLRGPQMLTEKGRLSTLYRLIRGEAPDTNFAHMLLLTLFASHHQKMVLVDYEDTANAVGFVMGHNMHRNYWDTSAHLYHDKAAGRSPGFGPWQDLSMKVQGSVLHDLNHNFSSAWDRETFWIKKWFTDGLSEQRDAINPEHFKSAGPTMAQICRTQPQEGAETSILELYHKALGNVRNYAYFENQYFRYPAFARQLRELAAAYIAKGREQDLYLFVVTNHPNDKSFSSTTYAMLQELGQEQLMPQAQRTLAEDMLRKRSELAYLEANPHRDPYVQRAQLNRADVLKREIAELEAKGITPEVEERLGGLKPEDIPELGKPKDGENDDEKPYTLKDIPGLKVVIGTLTTCTPEPGSPLFEGETAQFRDIYVHSKLLVVDDVFSLLSSANINTRSMHTDSELGLAAPDYELAKRWREELWGLHVGKSFNDSGGMCEATENFKFWNEVMDKNWKRMGQNKPLEAHLTRFWDVETPYAKAVD</sequence>
<keyword evidence="3" id="KW-0378">Hydrolase</keyword>
<dbReference type="Proteomes" id="UP000182858">
    <property type="component" value="Chromosome I"/>
</dbReference>
<dbReference type="PROSITE" id="PS50035">
    <property type="entry name" value="PLD"/>
    <property type="match status" value="2"/>
</dbReference>
<feature type="domain" description="PLD phosphodiesterase" evidence="6">
    <location>
        <begin position="290"/>
        <end position="322"/>
    </location>
</feature>
<keyword evidence="4" id="KW-0443">Lipid metabolism</keyword>
<dbReference type="RefSeq" id="WP_083365943.1">
    <property type="nucleotide sequence ID" value="NZ_LT629689.1"/>
</dbReference>
<evidence type="ECO:0000259" key="6">
    <source>
        <dbReference type="PROSITE" id="PS50035"/>
    </source>
</evidence>
<organism evidence="7 8">
    <name type="scientific">Pseudomonas extremaustralis</name>
    <dbReference type="NCBI Taxonomy" id="359110"/>
    <lineage>
        <taxon>Bacteria</taxon>
        <taxon>Pseudomonadati</taxon>
        <taxon>Pseudomonadota</taxon>
        <taxon>Gammaproteobacteria</taxon>
        <taxon>Pseudomonadales</taxon>
        <taxon>Pseudomonadaceae</taxon>
        <taxon>Pseudomonas</taxon>
    </lineage>
</organism>
<dbReference type="InterPro" id="IPR015679">
    <property type="entry name" value="PLipase_D_fam"/>
</dbReference>